<dbReference type="AlphaFoldDB" id="A0A453LSE5"/>
<evidence type="ECO:0000313" key="4">
    <source>
        <dbReference type="Proteomes" id="UP000015105"/>
    </source>
</evidence>
<keyword evidence="2" id="KW-0472">Membrane</keyword>
<keyword evidence="2" id="KW-1133">Transmembrane helix</keyword>
<dbReference type="OrthoDB" id="1932454at2759"/>
<keyword evidence="2" id="KW-0812">Transmembrane</keyword>
<keyword evidence="4" id="KW-1185">Reference proteome</keyword>
<organism evidence="3 4">
    <name type="scientific">Aegilops tauschii subsp. strangulata</name>
    <name type="common">Goatgrass</name>
    <dbReference type="NCBI Taxonomy" id="200361"/>
    <lineage>
        <taxon>Eukaryota</taxon>
        <taxon>Viridiplantae</taxon>
        <taxon>Streptophyta</taxon>
        <taxon>Embryophyta</taxon>
        <taxon>Tracheophyta</taxon>
        <taxon>Spermatophyta</taxon>
        <taxon>Magnoliopsida</taxon>
        <taxon>Liliopsida</taxon>
        <taxon>Poales</taxon>
        <taxon>Poaceae</taxon>
        <taxon>BOP clade</taxon>
        <taxon>Pooideae</taxon>
        <taxon>Triticodae</taxon>
        <taxon>Triticeae</taxon>
        <taxon>Triticinae</taxon>
        <taxon>Aegilops</taxon>
    </lineage>
</organism>
<dbReference type="EnsemblPlants" id="AET5Gv20902400.1">
    <property type="protein sequence ID" value="AET5Gv20902400.1"/>
    <property type="gene ID" value="AET5Gv20902400"/>
</dbReference>
<dbReference type="PANTHER" id="PTHR36396">
    <property type="entry name" value="MALTASE-GLUCOAMYLASE, INTESTINAL PROTEIN"/>
    <property type="match status" value="1"/>
</dbReference>
<dbReference type="OMA" id="FLYIAKV"/>
<evidence type="ECO:0000313" key="3">
    <source>
        <dbReference type="EnsemblPlants" id="AET5Gv20902400.1"/>
    </source>
</evidence>
<sequence>MANPEASKPPGPGPDEAATGRRADETAREDGAGNPPPPPFLEVTCRSSGEVRRFAAGTTARYALHAVNRKLAPGAPAALHVEAAKEGEEPVCFGPTAPLADYGRGWRLQTVTEQDAPGAHHHAHHAPPPGDGGKGARERELLRKKGASVYLAKIGLAFVFLFLLGGLFTYLLETIPDMILASSSTPQSM</sequence>
<dbReference type="KEGG" id="ats:109755489"/>
<dbReference type="RefSeq" id="XP_020169983.1">
    <property type="nucleotide sequence ID" value="XM_020314394.3"/>
</dbReference>
<feature type="region of interest" description="Disordered" evidence="1">
    <location>
        <begin position="1"/>
        <end position="42"/>
    </location>
</feature>
<reference evidence="3" key="3">
    <citation type="journal article" date="2017" name="Nature">
        <title>Genome sequence of the progenitor of the wheat D genome Aegilops tauschii.</title>
        <authorList>
            <person name="Luo M.C."/>
            <person name="Gu Y.Q."/>
            <person name="Puiu D."/>
            <person name="Wang H."/>
            <person name="Twardziok S.O."/>
            <person name="Deal K.R."/>
            <person name="Huo N."/>
            <person name="Zhu T."/>
            <person name="Wang L."/>
            <person name="Wang Y."/>
            <person name="McGuire P.E."/>
            <person name="Liu S."/>
            <person name="Long H."/>
            <person name="Ramasamy R.K."/>
            <person name="Rodriguez J.C."/>
            <person name="Van S.L."/>
            <person name="Yuan L."/>
            <person name="Wang Z."/>
            <person name="Xia Z."/>
            <person name="Xiao L."/>
            <person name="Anderson O.D."/>
            <person name="Ouyang S."/>
            <person name="Liang Y."/>
            <person name="Zimin A.V."/>
            <person name="Pertea G."/>
            <person name="Qi P."/>
            <person name="Bennetzen J.L."/>
            <person name="Dai X."/>
            <person name="Dawson M.W."/>
            <person name="Muller H.G."/>
            <person name="Kugler K."/>
            <person name="Rivarola-Duarte L."/>
            <person name="Spannagl M."/>
            <person name="Mayer K.F.X."/>
            <person name="Lu F.H."/>
            <person name="Bevan M.W."/>
            <person name="Leroy P."/>
            <person name="Li P."/>
            <person name="You F.M."/>
            <person name="Sun Q."/>
            <person name="Liu Z."/>
            <person name="Lyons E."/>
            <person name="Wicker T."/>
            <person name="Salzberg S.L."/>
            <person name="Devos K.M."/>
            <person name="Dvorak J."/>
        </authorList>
    </citation>
    <scope>NUCLEOTIDE SEQUENCE [LARGE SCALE GENOMIC DNA]</scope>
    <source>
        <strain evidence="3">cv. AL8/78</strain>
    </source>
</reference>
<feature type="transmembrane region" description="Helical" evidence="2">
    <location>
        <begin position="149"/>
        <end position="172"/>
    </location>
</feature>
<evidence type="ECO:0000256" key="1">
    <source>
        <dbReference type="SAM" id="MobiDB-lite"/>
    </source>
</evidence>
<reference evidence="3" key="4">
    <citation type="submission" date="2019-03" db="UniProtKB">
        <authorList>
            <consortium name="EnsemblPlants"/>
        </authorList>
    </citation>
    <scope>IDENTIFICATION</scope>
</reference>
<name>A0A453LSE5_AEGTS</name>
<proteinExistence type="predicted"/>
<reference evidence="4" key="2">
    <citation type="journal article" date="2017" name="Nat. Plants">
        <title>The Aegilops tauschii genome reveals multiple impacts of transposons.</title>
        <authorList>
            <person name="Zhao G."/>
            <person name="Zou C."/>
            <person name="Li K."/>
            <person name="Wang K."/>
            <person name="Li T."/>
            <person name="Gao L."/>
            <person name="Zhang X."/>
            <person name="Wang H."/>
            <person name="Yang Z."/>
            <person name="Liu X."/>
            <person name="Jiang W."/>
            <person name="Mao L."/>
            <person name="Kong X."/>
            <person name="Jiao Y."/>
            <person name="Jia J."/>
        </authorList>
    </citation>
    <scope>NUCLEOTIDE SEQUENCE [LARGE SCALE GENOMIC DNA]</scope>
    <source>
        <strain evidence="4">cv. AL8/78</strain>
    </source>
</reference>
<dbReference type="STRING" id="200361.A0A453LSE5"/>
<reference evidence="4" key="1">
    <citation type="journal article" date="2014" name="Science">
        <title>Ancient hybridizations among the ancestral genomes of bread wheat.</title>
        <authorList>
            <consortium name="International Wheat Genome Sequencing Consortium,"/>
            <person name="Marcussen T."/>
            <person name="Sandve S.R."/>
            <person name="Heier L."/>
            <person name="Spannagl M."/>
            <person name="Pfeifer M."/>
            <person name="Jakobsen K.S."/>
            <person name="Wulff B.B."/>
            <person name="Steuernagel B."/>
            <person name="Mayer K.F."/>
            <person name="Olsen O.A."/>
        </authorList>
    </citation>
    <scope>NUCLEOTIDE SEQUENCE [LARGE SCALE GENOMIC DNA]</scope>
    <source>
        <strain evidence="4">cv. AL8/78</strain>
    </source>
</reference>
<accession>A0A453LSE5</accession>
<reference evidence="3" key="5">
    <citation type="journal article" date="2021" name="G3 (Bethesda)">
        <title>Aegilops tauschii genome assembly Aet v5.0 features greater sequence contiguity and improved annotation.</title>
        <authorList>
            <person name="Wang L."/>
            <person name="Zhu T."/>
            <person name="Rodriguez J.C."/>
            <person name="Deal K.R."/>
            <person name="Dubcovsky J."/>
            <person name="McGuire P.E."/>
            <person name="Lux T."/>
            <person name="Spannagl M."/>
            <person name="Mayer K.F.X."/>
            <person name="Baldrich P."/>
            <person name="Meyers B.C."/>
            <person name="Huo N."/>
            <person name="Gu Y.Q."/>
            <person name="Zhou H."/>
            <person name="Devos K.M."/>
            <person name="Bennetzen J.L."/>
            <person name="Unver T."/>
            <person name="Budak H."/>
            <person name="Gulick P.J."/>
            <person name="Galiba G."/>
            <person name="Kalapos B."/>
            <person name="Nelson D.R."/>
            <person name="Li P."/>
            <person name="You F.M."/>
            <person name="Luo M.C."/>
            <person name="Dvorak J."/>
        </authorList>
    </citation>
    <scope>NUCLEOTIDE SEQUENCE [LARGE SCALE GENOMIC DNA]</scope>
    <source>
        <strain evidence="3">cv. AL8/78</strain>
    </source>
</reference>
<dbReference type="GeneID" id="109755489"/>
<feature type="region of interest" description="Disordered" evidence="1">
    <location>
        <begin position="114"/>
        <end position="136"/>
    </location>
</feature>
<dbReference type="Proteomes" id="UP000015105">
    <property type="component" value="Chromosome 5D"/>
</dbReference>
<protein>
    <submittedName>
        <fullName evidence="3">Uncharacterized protein</fullName>
    </submittedName>
</protein>
<dbReference type="PANTHER" id="PTHR36396:SF1">
    <property type="entry name" value="MALTASE-GLUCOAMYLASE, INTESTINAL PROTEIN"/>
    <property type="match status" value="1"/>
</dbReference>
<dbReference type="Gramene" id="AET5Gv20902400.1">
    <property type="protein sequence ID" value="AET5Gv20902400.1"/>
    <property type="gene ID" value="AET5Gv20902400"/>
</dbReference>
<evidence type="ECO:0000256" key="2">
    <source>
        <dbReference type="SAM" id="Phobius"/>
    </source>
</evidence>
<feature type="compositionally biased region" description="Basic and acidic residues" evidence="1">
    <location>
        <begin position="18"/>
        <end position="31"/>
    </location>
</feature>